<name>A0A0W8I3H7_9MICO</name>
<protein>
    <recommendedName>
        <fullName evidence="2">Alpha/beta hydrolase fold-5 domain-containing protein</fullName>
    </recommendedName>
</protein>
<dbReference type="Gene3D" id="3.40.50.1820">
    <property type="entry name" value="alpha/beta hydrolase"/>
    <property type="match status" value="1"/>
</dbReference>
<feature type="domain" description="Alpha/beta hydrolase fold-5" evidence="2">
    <location>
        <begin position="140"/>
        <end position="301"/>
    </location>
</feature>
<dbReference type="STRING" id="767452.AVL62_14085"/>
<evidence type="ECO:0000259" key="2">
    <source>
        <dbReference type="Pfam" id="PF12695"/>
    </source>
</evidence>
<dbReference type="Proteomes" id="UP000054837">
    <property type="component" value="Unassembled WGS sequence"/>
</dbReference>
<organism evidence="3 4">
    <name type="scientific">Serinicoccus chungangensis</name>
    <dbReference type="NCBI Taxonomy" id="767452"/>
    <lineage>
        <taxon>Bacteria</taxon>
        <taxon>Bacillati</taxon>
        <taxon>Actinomycetota</taxon>
        <taxon>Actinomycetes</taxon>
        <taxon>Micrococcales</taxon>
        <taxon>Ornithinimicrobiaceae</taxon>
        <taxon>Serinicoccus</taxon>
    </lineage>
</organism>
<sequence length="319" mass="32536">MLLLGGLWVLVPAWIWPTRAGVLLAGHPAYPVAVSLAAVVGVLLLAAGLRSSRARGRSGTRDVTPPPGQPRRRGHWLRVVGRVAAVATSVLVLGVLAWLRPFGASSQAVALVEGTSEVAVTDSATRITLTPAGEAPADGLVFQPGARVDPRAYLPLLTRIAADGHLVVVVKQPFDIGFAAAGAPGAVIEDHPGIGTWVTAGHSLGGVVASTYAADHPDEIDGLLLWASYPLDDLSGREDLAVATVSGSEDGLATPADIEASLADLPPDTQVVEVAGGIHAFFGDYGEQPGDGIPGISRAQAQAEIVEASLALMDAAGAP</sequence>
<keyword evidence="4" id="KW-1185">Reference proteome</keyword>
<reference evidence="3 4" key="1">
    <citation type="submission" date="2015-12" db="EMBL/GenBank/DDBJ databases">
        <title>Serinicoccus chungangenesis strain CD08_5 genome sequencing and assembly.</title>
        <authorList>
            <person name="Chander A.M."/>
            <person name="Kaur G."/>
            <person name="Nair G.R."/>
            <person name="Dhawan D.K."/>
            <person name="Kochhar R.K."/>
            <person name="Mayilraj S."/>
            <person name="Bhadada S.K."/>
        </authorList>
    </citation>
    <scope>NUCLEOTIDE SEQUENCE [LARGE SCALE GENOMIC DNA]</scope>
    <source>
        <strain evidence="3 4">CD08_5</strain>
    </source>
</reference>
<dbReference type="InterPro" id="IPR029058">
    <property type="entry name" value="AB_hydrolase_fold"/>
</dbReference>
<dbReference type="AlphaFoldDB" id="A0A0W8I3H7"/>
<evidence type="ECO:0000313" key="4">
    <source>
        <dbReference type="Proteomes" id="UP000054837"/>
    </source>
</evidence>
<keyword evidence="1" id="KW-0472">Membrane</keyword>
<dbReference type="InterPro" id="IPR029059">
    <property type="entry name" value="AB_hydrolase_5"/>
</dbReference>
<dbReference type="SUPFAM" id="SSF53474">
    <property type="entry name" value="alpha/beta-Hydrolases"/>
    <property type="match status" value="1"/>
</dbReference>
<feature type="transmembrane region" description="Helical" evidence="1">
    <location>
        <begin position="30"/>
        <end position="49"/>
    </location>
</feature>
<dbReference type="Pfam" id="PF12695">
    <property type="entry name" value="Abhydrolase_5"/>
    <property type="match status" value="1"/>
</dbReference>
<evidence type="ECO:0000256" key="1">
    <source>
        <dbReference type="SAM" id="Phobius"/>
    </source>
</evidence>
<comment type="caution">
    <text evidence="3">The sequence shown here is derived from an EMBL/GenBank/DDBJ whole genome shotgun (WGS) entry which is preliminary data.</text>
</comment>
<proteinExistence type="predicted"/>
<evidence type="ECO:0000313" key="3">
    <source>
        <dbReference type="EMBL" id="KUG52459.1"/>
    </source>
</evidence>
<accession>A0A0W8I3H7</accession>
<keyword evidence="1" id="KW-0812">Transmembrane</keyword>
<gene>
    <name evidence="3" type="ORF">AVL62_14085</name>
</gene>
<feature type="transmembrane region" description="Helical" evidence="1">
    <location>
        <begin position="79"/>
        <end position="99"/>
    </location>
</feature>
<dbReference type="GO" id="GO:0016787">
    <property type="term" value="F:hydrolase activity"/>
    <property type="evidence" value="ECO:0007669"/>
    <property type="project" value="InterPro"/>
</dbReference>
<dbReference type="EMBL" id="LQBL01000030">
    <property type="protein sequence ID" value="KUG52459.1"/>
    <property type="molecule type" value="Genomic_DNA"/>
</dbReference>
<keyword evidence="1" id="KW-1133">Transmembrane helix</keyword>